<dbReference type="PIRSF" id="PIRSF029407">
    <property type="entry name" value="UCP029407"/>
    <property type="match status" value="1"/>
</dbReference>
<dbReference type="KEGG" id="phb:HYN04_10660"/>
<keyword evidence="1" id="KW-0175">Coiled coil</keyword>
<dbReference type="SUPFAM" id="SSF52540">
    <property type="entry name" value="P-loop containing nucleoside triphosphate hydrolases"/>
    <property type="match status" value="1"/>
</dbReference>
<protein>
    <recommendedName>
        <fullName evidence="4">Sulfotransferase family protein</fullName>
    </recommendedName>
</protein>
<sequence length="422" mass="46149">MSDKPSPSAPPPQRTAYLVLGMHRSGTSALANVLALAGADLPREIMPADSHNARGYFEPWRIAVFNDRRLAAAGTAWDDPFAALATPPADEATWREEARSLFRAQFGRRRRPLLKDPRVTVLWDLWRPVLEAEGLALRVLVPVRSPLAVAGSLAARDGFPLRKSVMVWCAYMLAAEAGSRDLPRAFVDYDALLEDWRPQVAGAEARLGEPLPALTPAAGRKIDAFLSTELRRNSGEGDLSALGEAGAMAAGVLDWLRAAARDAEPDRAPLDRAAAWLAAQKTLYGDLVSPVSADRSLARSALADAEGRAAFLEQTVEETRQEGELRAAFLEKTVEETRQEGELRAAFLERTLEETREIVRTLEERIQSLYGTIGDMKDHVDSLTRTCKDLRRQARSLETQLKASQAAVREAAGRLESLVAPG</sequence>
<feature type="coiled-coil region" evidence="1">
    <location>
        <begin position="302"/>
        <end position="407"/>
    </location>
</feature>
<evidence type="ECO:0008006" key="4">
    <source>
        <dbReference type="Google" id="ProtNLM"/>
    </source>
</evidence>
<keyword evidence="3" id="KW-1185">Reference proteome</keyword>
<dbReference type="RefSeq" id="WP_110450742.1">
    <property type="nucleotide sequence ID" value="NZ_CP029479.1"/>
</dbReference>
<dbReference type="OrthoDB" id="7210452at2"/>
<gene>
    <name evidence="2" type="ORF">HYN04_10660</name>
</gene>
<accession>A0A2Z3HVE0</accession>
<name>A0A2Z3HVE0_9CAUL</name>
<organism evidence="2 3">
    <name type="scientific">Phenylobacterium parvum</name>
    <dbReference type="NCBI Taxonomy" id="2201350"/>
    <lineage>
        <taxon>Bacteria</taxon>
        <taxon>Pseudomonadati</taxon>
        <taxon>Pseudomonadota</taxon>
        <taxon>Alphaproteobacteria</taxon>
        <taxon>Caulobacterales</taxon>
        <taxon>Caulobacteraceae</taxon>
        <taxon>Phenylobacterium</taxon>
    </lineage>
</organism>
<dbReference type="InterPro" id="IPR027417">
    <property type="entry name" value="P-loop_NTPase"/>
</dbReference>
<evidence type="ECO:0000256" key="1">
    <source>
        <dbReference type="SAM" id="Coils"/>
    </source>
</evidence>
<proteinExistence type="predicted"/>
<evidence type="ECO:0000313" key="2">
    <source>
        <dbReference type="EMBL" id="AWM78176.1"/>
    </source>
</evidence>
<dbReference type="Gene3D" id="3.40.50.300">
    <property type="entry name" value="P-loop containing nucleotide triphosphate hydrolases"/>
    <property type="match status" value="1"/>
</dbReference>
<dbReference type="Gene3D" id="1.10.287.1490">
    <property type="match status" value="1"/>
</dbReference>
<evidence type="ECO:0000313" key="3">
    <source>
        <dbReference type="Proteomes" id="UP000247763"/>
    </source>
</evidence>
<reference evidence="3" key="1">
    <citation type="submission" date="2018-05" db="EMBL/GenBank/DDBJ databases">
        <title>Genome sequencing of Phenylobacterium sp. HYN0004.</title>
        <authorList>
            <person name="Yi H."/>
            <person name="Baek C."/>
        </authorList>
    </citation>
    <scope>NUCLEOTIDE SEQUENCE [LARGE SCALE GENOMIC DNA]</scope>
    <source>
        <strain evidence="3">HYN0004</strain>
    </source>
</reference>
<dbReference type="SUPFAM" id="SSF57997">
    <property type="entry name" value="Tropomyosin"/>
    <property type="match status" value="1"/>
</dbReference>
<dbReference type="AlphaFoldDB" id="A0A2Z3HVE0"/>
<dbReference type="InterPro" id="IPR014556">
    <property type="entry name" value="UCP029407"/>
</dbReference>
<dbReference type="Proteomes" id="UP000247763">
    <property type="component" value="Chromosome"/>
</dbReference>
<dbReference type="EMBL" id="CP029479">
    <property type="protein sequence ID" value="AWM78176.1"/>
    <property type="molecule type" value="Genomic_DNA"/>
</dbReference>